<protein>
    <submittedName>
        <fullName evidence="1">Uncharacterized protein</fullName>
    </submittedName>
</protein>
<dbReference type="AlphaFoldDB" id="A0A258CYZ2"/>
<organism evidence="1 2">
    <name type="scientific">Caulobacter vibrioides</name>
    <name type="common">Caulobacter crescentus</name>
    <dbReference type="NCBI Taxonomy" id="155892"/>
    <lineage>
        <taxon>Bacteria</taxon>
        <taxon>Pseudomonadati</taxon>
        <taxon>Pseudomonadota</taxon>
        <taxon>Alphaproteobacteria</taxon>
        <taxon>Caulobacterales</taxon>
        <taxon>Caulobacteraceae</taxon>
        <taxon>Caulobacter</taxon>
    </lineage>
</organism>
<name>A0A258CYZ2_CAUVI</name>
<dbReference type="EMBL" id="NCDQ01000291">
    <property type="protein sequence ID" value="OYX00708.1"/>
    <property type="molecule type" value="Genomic_DNA"/>
</dbReference>
<evidence type="ECO:0000313" key="2">
    <source>
        <dbReference type="Proteomes" id="UP000215616"/>
    </source>
</evidence>
<sequence>MSILRTSTFEHAGRSYEIRAETYSDPTYVEAVVFENGSPATVTYPGGLSAMPTYGANFHRERGPEDAATIDALIAGAESEFRRLTPLGVS</sequence>
<proteinExistence type="predicted"/>
<dbReference type="Proteomes" id="UP000215616">
    <property type="component" value="Unassembled WGS sequence"/>
</dbReference>
<comment type="caution">
    <text evidence="1">The sequence shown here is derived from an EMBL/GenBank/DDBJ whole genome shotgun (WGS) entry which is preliminary data.</text>
</comment>
<reference evidence="1 2" key="1">
    <citation type="submission" date="2017-03" db="EMBL/GenBank/DDBJ databases">
        <title>Lifting the veil on microbial sulfur biogeochemistry in mining wastewaters.</title>
        <authorList>
            <person name="Kantor R.S."/>
            <person name="Colenbrander Nelson T."/>
            <person name="Marshall S."/>
            <person name="Bennett D."/>
            <person name="Apte S."/>
            <person name="Camacho D."/>
            <person name="Thomas B.C."/>
            <person name="Warren L.A."/>
            <person name="Banfield J.F."/>
        </authorList>
    </citation>
    <scope>NUCLEOTIDE SEQUENCE [LARGE SCALE GENOMIC DNA]</scope>
    <source>
        <strain evidence="1">32-67-7</strain>
    </source>
</reference>
<evidence type="ECO:0000313" key="1">
    <source>
        <dbReference type="EMBL" id="OYX00708.1"/>
    </source>
</evidence>
<gene>
    <name evidence="1" type="ORF">B7Z12_15575</name>
</gene>
<accession>A0A258CYZ2</accession>